<keyword evidence="3" id="KW-1185">Reference proteome</keyword>
<keyword evidence="1" id="KW-1133">Transmembrane helix</keyword>
<name>A0A2P6QTL6_ROSCH</name>
<keyword evidence="1" id="KW-0812">Transmembrane</keyword>
<dbReference type="EMBL" id="PDCK01000042">
    <property type="protein sequence ID" value="PRQ37527.1"/>
    <property type="molecule type" value="Genomic_DNA"/>
</dbReference>
<keyword evidence="1" id="KW-0472">Membrane</keyword>
<dbReference type="Proteomes" id="UP000238479">
    <property type="component" value="Chromosome 4"/>
</dbReference>
<sequence length="83" mass="9448">MSMKIGVFFHQGFGIKLTCELGSEGFKKLFYISILLPLTLLCSALEMSRLVFRNSLIFGIKFVELCSGLNGISMKFLYVMRRL</sequence>
<evidence type="ECO:0000313" key="2">
    <source>
        <dbReference type="EMBL" id="PRQ37527.1"/>
    </source>
</evidence>
<comment type="caution">
    <text evidence="2">The sequence shown here is derived from an EMBL/GenBank/DDBJ whole genome shotgun (WGS) entry which is preliminary data.</text>
</comment>
<feature type="transmembrane region" description="Helical" evidence="1">
    <location>
        <begin position="29"/>
        <end position="52"/>
    </location>
</feature>
<evidence type="ECO:0000313" key="3">
    <source>
        <dbReference type="Proteomes" id="UP000238479"/>
    </source>
</evidence>
<reference evidence="2 3" key="1">
    <citation type="journal article" date="2018" name="Nat. Genet.">
        <title>The Rosa genome provides new insights in the design of modern roses.</title>
        <authorList>
            <person name="Bendahmane M."/>
        </authorList>
    </citation>
    <scope>NUCLEOTIDE SEQUENCE [LARGE SCALE GENOMIC DNA]</scope>
    <source>
        <strain evidence="3">cv. Old Blush</strain>
    </source>
</reference>
<evidence type="ECO:0000256" key="1">
    <source>
        <dbReference type="SAM" id="Phobius"/>
    </source>
</evidence>
<accession>A0A2P6QTL6</accession>
<gene>
    <name evidence="2" type="ORF">RchiOBHm_Chr4g0403541</name>
</gene>
<organism evidence="2 3">
    <name type="scientific">Rosa chinensis</name>
    <name type="common">China rose</name>
    <dbReference type="NCBI Taxonomy" id="74649"/>
    <lineage>
        <taxon>Eukaryota</taxon>
        <taxon>Viridiplantae</taxon>
        <taxon>Streptophyta</taxon>
        <taxon>Embryophyta</taxon>
        <taxon>Tracheophyta</taxon>
        <taxon>Spermatophyta</taxon>
        <taxon>Magnoliopsida</taxon>
        <taxon>eudicotyledons</taxon>
        <taxon>Gunneridae</taxon>
        <taxon>Pentapetalae</taxon>
        <taxon>rosids</taxon>
        <taxon>fabids</taxon>
        <taxon>Rosales</taxon>
        <taxon>Rosaceae</taxon>
        <taxon>Rosoideae</taxon>
        <taxon>Rosoideae incertae sedis</taxon>
        <taxon>Rosa</taxon>
    </lineage>
</organism>
<protein>
    <submittedName>
        <fullName evidence="2">Uncharacterized protein</fullName>
    </submittedName>
</protein>
<dbReference type="Gramene" id="PRQ37527">
    <property type="protein sequence ID" value="PRQ37527"/>
    <property type="gene ID" value="RchiOBHm_Chr4g0403541"/>
</dbReference>
<proteinExistence type="predicted"/>
<dbReference type="AlphaFoldDB" id="A0A2P6QTL6"/>